<reference evidence="3" key="1">
    <citation type="journal article" date="2020" name="Stud. Mycol.">
        <title>101 Dothideomycetes genomes: a test case for predicting lifestyles and emergence of pathogens.</title>
        <authorList>
            <person name="Haridas S."/>
            <person name="Albert R."/>
            <person name="Binder M."/>
            <person name="Bloem J."/>
            <person name="Labutti K."/>
            <person name="Salamov A."/>
            <person name="Andreopoulos B."/>
            <person name="Baker S."/>
            <person name="Barry K."/>
            <person name="Bills G."/>
            <person name="Bluhm B."/>
            <person name="Cannon C."/>
            <person name="Castanera R."/>
            <person name="Culley D."/>
            <person name="Daum C."/>
            <person name="Ezra D."/>
            <person name="Gonzalez J."/>
            <person name="Henrissat B."/>
            <person name="Kuo A."/>
            <person name="Liang C."/>
            <person name="Lipzen A."/>
            <person name="Lutzoni F."/>
            <person name="Magnuson J."/>
            <person name="Mondo S."/>
            <person name="Nolan M."/>
            <person name="Ohm R."/>
            <person name="Pangilinan J."/>
            <person name="Park H.-J."/>
            <person name="Ramirez L."/>
            <person name="Alfaro M."/>
            <person name="Sun H."/>
            <person name="Tritt A."/>
            <person name="Yoshinaga Y."/>
            <person name="Zwiers L.-H."/>
            <person name="Turgeon B."/>
            <person name="Goodwin S."/>
            <person name="Spatafora J."/>
            <person name="Crous P."/>
            <person name="Grigoriev I."/>
        </authorList>
    </citation>
    <scope>NUCLEOTIDE SEQUENCE</scope>
    <source>
        <strain evidence="3">CBS 675.92</strain>
    </source>
</reference>
<feature type="domain" description="DUF7918" evidence="2">
    <location>
        <begin position="45"/>
        <end position="231"/>
    </location>
</feature>
<dbReference type="Pfam" id="PF25534">
    <property type="entry name" value="DUF7918"/>
    <property type="match status" value="1"/>
</dbReference>
<protein>
    <recommendedName>
        <fullName evidence="2">DUF7918 domain-containing protein</fullName>
    </recommendedName>
</protein>
<feature type="region of interest" description="Disordered" evidence="1">
    <location>
        <begin position="391"/>
        <end position="416"/>
    </location>
</feature>
<evidence type="ECO:0000259" key="2">
    <source>
        <dbReference type="Pfam" id="PF25534"/>
    </source>
</evidence>
<dbReference type="Proteomes" id="UP000800035">
    <property type="component" value="Unassembled WGS sequence"/>
</dbReference>
<proteinExistence type="predicted"/>
<name>A0A6A5U548_9PLEO</name>
<keyword evidence="4" id="KW-1185">Reference proteome</keyword>
<gene>
    <name evidence="3" type="ORF">CC80DRAFT_524370</name>
</gene>
<dbReference type="OrthoDB" id="436496at2759"/>
<feature type="region of interest" description="Disordered" evidence="1">
    <location>
        <begin position="234"/>
        <end position="343"/>
    </location>
</feature>
<sequence length="416" mass="47056">MPTYRSIVINLHSQFDCRFLPEFPPQPQDFYTAQGITNQVPSLFDEKNSTCSVYVPVLPGSQFWIGYSVQPPVPEDQLFLFKLFINGAHIVSWSTSKDEQWKGKTMFGLFERKDENGHKKIEKRMLCFTPPDDEYGKTWSDVTDVFDEKAVMEIRVHRAHGRKRAERQFVEYDSTEHGKSPRGINLVNAGRASSEPKRFYKFALIDPTDQPFATFKYYYRTWDQIRELKLVEEGEYSGSDSGTLMSIIEPGEEDGPCSTVEGAGSGHSKSPPRAYVPKGAPQPDALESDGRQRHRGTDSPPRFYNHNRLSVPPSLKLEPPDYSSRPLPSIPQTSDPATEISHQGHPSYAIDEWIMRTPSPVKSIRDGVSSPPLTRRKSSLASGFMNSIAATWKRRGTPTPDLIVDDDRQLLPRNAS</sequence>
<evidence type="ECO:0000313" key="3">
    <source>
        <dbReference type="EMBL" id="KAF1958116.1"/>
    </source>
</evidence>
<dbReference type="InterPro" id="IPR057678">
    <property type="entry name" value="DUF7918"/>
</dbReference>
<feature type="compositionally biased region" description="Basic and acidic residues" evidence="1">
    <location>
        <begin position="288"/>
        <end position="297"/>
    </location>
</feature>
<accession>A0A6A5U548</accession>
<dbReference type="EMBL" id="ML976987">
    <property type="protein sequence ID" value="KAF1958116.1"/>
    <property type="molecule type" value="Genomic_DNA"/>
</dbReference>
<organism evidence="3 4">
    <name type="scientific">Byssothecium circinans</name>
    <dbReference type="NCBI Taxonomy" id="147558"/>
    <lineage>
        <taxon>Eukaryota</taxon>
        <taxon>Fungi</taxon>
        <taxon>Dikarya</taxon>
        <taxon>Ascomycota</taxon>
        <taxon>Pezizomycotina</taxon>
        <taxon>Dothideomycetes</taxon>
        <taxon>Pleosporomycetidae</taxon>
        <taxon>Pleosporales</taxon>
        <taxon>Massarineae</taxon>
        <taxon>Massarinaceae</taxon>
        <taxon>Byssothecium</taxon>
    </lineage>
</organism>
<evidence type="ECO:0000256" key="1">
    <source>
        <dbReference type="SAM" id="MobiDB-lite"/>
    </source>
</evidence>
<dbReference type="AlphaFoldDB" id="A0A6A5U548"/>
<evidence type="ECO:0000313" key="4">
    <source>
        <dbReference type="Proteomes" id="UP000800035"/>
    </source>
</evidence>